<feature type="domain" description="Aminotransferase class I/classII large" evidence="7">
    <location>
        <begin position="56"/>
        <end position="223"/>
    </location>
</feature>
<evidence type="ECO:0000256" key="2">
    <source>
        <dbReference type="ARBA" id="ARBA00007441"/>
    </source>
</evidence>
<dbReference type="GO" id="GO:0008483">
    <property type="term" value="F:transaminase activity"/>
    <property type="evidence" value="ECO:0007669"/>
    <property type="project" value="UniProtKB-KW"/>
</dbReference>
<dbReference type="Pfam" id="PF00155">
    <property type="entry name" value="Aminotran_1_2"/>
    <property type="match status" value="1"/>
</dbReference>
<dbReference type="EMBL" id="WIGM01000672">
    <property type="protein sequence ID" value="KAF6816597.1"/>
    <property type="molecule type" value="Genomic_DNA"/>
</dbReference>
<keyword evidence="5" id="KW-0663">Pyridoxal phosphate</keyword>
<dbReference type="AlphaFoldDB" id="A0A8H6JNW3"/>
<evidence type="ECO:0000313" key="9">
    <source>
        <dbReference type="Proteomes" id="UP000639643"/>
    </source>
</evidence>
<keyword evidence="9" id="KW-1185">Reference proteome</keyword>
<dbReference type="CDD" id="cd00609">
    <property type="entry name" value="AAT_like"/>
    <property type="match status" value="1"/>
</dbReference>
<feature type="region of interest" description="Disordered" evidence="6">
    <location>
        <begin position="239"/>
        <end position="293"/>
    </location>
</feature>
<dbReference type="GO" id="GO:0006520">
    <property type="term" value="P:amino acid metabolic process"/>
    <property type="evidence" value="ECO:0007669"/>
    <property type="project" value="TreeGrafter"/>
</dbReference>
<dbReference type="InterPro" id="IPR015424">
    <property type="entry name" value="PyrdxlP-dep_Trfase"/>
</dbReference>
<reference evidence="8" key="1">
    <citation type="journal article" date="2020" name="Phytopathology">
        <title>Genome Sequence Resources of Colletotrichum truncatum, C. plurivorum, C. musicola, and C. sojae: Four Species Pathogenic to Soybean (Glycine max).</title>
        <authorList>
            <person name="Rogerio F."/>
            <person name="Boufleur T.R."/>
            <person name="Ciampi-Guillardi M."/>
            <person name="Sukno S.A."/>
            <person name="Thon M.R."/>
            <person name="Massola Junior N.S."/>
            <person name="Baroncelli R."/>
        </authorList>
    </citation>
    <scope>NUCLEOTIDE SEQUENCE</scope>
    <source>
        <strain evidence="8">LFN0074</strain>
    </source>
</reference>
<comment type="similarity">
    <text evidence="2">Belongs to the class-I pyridoxal-phosphate-dependent aminotransferase family.</text>
</comment>
<dbReference type="SUPFAM" id="SSF53383">
    <property type="entry name" value="PLP-dependent transferases"/>
    <property type="match status" value="2"/>
</dbReference>
<feature type="compositionally biased region" description="Low complexity" evidence="6">
    <location>
        <begin position="251"/>
        <end position="262"/>
    </location>
</feature>
<comment type="caution">
    <text evidence="8">The sequence shown here is derived from an EMBL/GenBank/DDBJ whole genome shotgun (WGS) entry which is preliminary data.</text>
</comment>
<dbReference type="GO" id="GO:0030170">
    <property type="term" value="F:pyridoxal phosphate binding"/>
    <property type="evidence" value="ECO:0007669"/>
    <property type="project" value="InterPro"/>
</dbReference>
<gene>
    <name evidence="8" type="ORF">CMUS01_12243</name>
</gene>
<keyword evidence="3" id="KW-0032">Aminotransferase</keyword>
<evidence type="ECO:0000256" key="5">
    <source>
        <dbReference type="ARBA" id="ARBA00022898"/>
    </source>
</evidence>
<proteinExistence type="inferred from homology"/>
<evidence type="ECO:0000256" key="1">
    <source>
        <dbReference type="ARBA" id="ARBA00001933"/>
    </source>
</evidence>
<dbReference type="InterPro" id="IPR015421">
    <property type="entry name" value="PyrdxlP-dep_Trfase_major"/>
</dbReference>
<comment type="cofactor">
    <cofactor evidence="1">
        <name>pyridoxal 5'-phosphate</name>
        <dbReference type="ChEBI" id="CHEBI:597326"/>
    </cofactor>
</comment>
<evidence type="ECO:0000256" key="6">
    <source>
        <dbReference type="SAM" id="MobiDB-lite"/>
    </source>
</evidence>
<organism evidence="8 9">
    <name type="scientific">Colletotrichum musicola</name>
    <dbReference type="NCBI Taxonomy" id="2175873"/>
    <lineage>
        <taxon>Eukaryota</taxon>
        <taxon>Fungi</taxon>
        <taxon>Dikarya</taxon>
        <taxon>Ascomycota</taxon>
        <taxon>Pezizomycotina</taxon>
        <taxon>Sordariomycetes</taxon>
        <taxon>Hypocreomycetidae</taxon>
        <taxon>Glomerellales</taxon>
        <taxon>Glomerellaceae</taxon>
        <taxon>Colletotrichum</taxon>
        <taxon>Colletotrichum orchidearum species complex</taxon>
    </lineage>
</organism>
<evidence type="ECO:0000313" key="8">
    <source>
        <dbReference type="EMBL" id="KAF6816597.1"/>
    </source>
</evidence>
<dbReference type="InterPro" id="IPR050478">
    <property type="entry name" value="Ethylene_sulfur-biosynth"/>
</dbReference>
<dbReference type="PANTHER" id="PTHR43795">
    <property type="entry name" value="BIFUNCTIONAL ASPARTATE AMINOTRANSFERASE AND GLUTAMATE/ASPARTATE-PREPHENATE AMINOTRANSFERASE-RELATED"/>
    <property type="match status" value="1"/>
</dbReference>
<dbReference type="Gene3D" id="3.40.640.10">
    <property type="entry name" value="Type I PLP-dependent aspartate aminotransferase-like (Major domain)"/>
    <property type="match status" value="1"/>
</dbReference>
<dbReference type="InterPro" id="IPR004839">
    <property type="entry name" value="Aminotransferase_I/II_large"/>
</dbReference>
<evidence type="ECO:0000256" key="3">
    <source>
        <dbReference type="ARBA" id="ARBA00022576"/>
    </source>
</evidence>
<accession>A0A8H6JNW3</accession>
<dbReference type="PANTHER" id="PTHR43795:SF32">
    <property type="entry name" value="AMINOTRANSFERASE GLII-RELATED"/>
    <property type="match status" value="1"/>
</dbReference>
<keyword evidence="4" id="KW-0808">Transferase</keyword>
<dbReference type="OrthoDB" id="7042322at2759"/>
<protein>
    <recommendedName>
        <fullName evidence="7">Aminotransferase class I/classII large domain-containing protein</fullName>
    </recommendedName>
</protein>
<name>A0A8H6JNW3_9PEZI</name>
<evidence type="ECO:0000256" key="4">
    <source>
        <dbReference type="ARBA" id="ARBA00022679"/>
    </source>
</evidence>
<sequence length="464" mass="49770">MAADSASSHVSPRMRDLILSISPRIDAALATKSACIDLATAENWLLRSELRNIIFGDADLLAAFADFFGTYFRPRVDVTPSQLVVAPGATHCLDALLTTICDEGDSVLVPVPHWNGFALHFQLRPRVKVVPVVPKWTAGQLDGTSRPLIDSLVPALRRAMDGVADRTRIKALVMTNPNNPLGQCYPEGVLQEALDFCRDAGLHYISDELYALSQLGTGAGFVSALSLDARRRPSDIEGAVDVVSGSGPNPDSDTATTTSWDAQNINMNAKRKLDAPLSPATRKSKRAKRNDQGRPDALVHVIWSTSKDVCSSGVRIAALVSQSREAGLILKSVGLLSSMHVSSLSSLATTYLLRSPAFPGLVTTISRRLACAHDVAHARFRRWAVPFFPADAGPFVVVRLGPRAAGADVMARLRSAQVTVAEAHSFGGGWCDADDGFWVRLTVAVPPAVLWDGLNQIGFALGYS</sequence>
<dbReference type="Proteomes" id="UP000639643">
    <property type="component" value="Unassembled WGS sequence"/>
</dbReference>
<evidence type="ECO:0000259" key="7">
    <source>
        <dbReference type="Pfam" id="PF00155"/>
    </source>
</evidence>